<dbReference type="InterPro" id="IPR000209">
    <property type="entry name" value="Peptidase_S8/S53_dom"/>
</dbReference>
<dbReference type="EMBL" id="JAGRRH010000004">
    <property type="protein sequence ID" value="KAG7370556.1"/>
    <property type="molecule type" value="Genomic_DNA"/>
</dbReference>
<feature type="domain" description="Peptidase S8/S53" evidence="2">
    <location>
        <begin position="548"/>
        <end position="597"/>
    </location>
</feature>
<keyword evidence="3" id="KW-0378">Hydrolase</keyword>
<protein>
    <submittedName>
        <fullName evidence="3">Subtilase family protease</fullName>
    </submittedName>
</protein>
<reference evidence="3" key="1">
    <citation type="journal article" date="2021" name="Sci. Rep.">
        <title>Diploid genomic architecture of Nitzschia inconspicua, an elite biomass production diatom.</title>
        <authorList>
            <person name="Oliver A."/>
            <person name="Podell S."/>
            <person name="Pinowska A."/>
            <person name="Traller J.C."/>
            <person name="Smith S.R."/>
            <person name="McClure R."/>
            <person name="Beliaev A."/>
            <person name="Bohutskyi P."/>
            <person name="Hill E.A."/>
            <person name="Rabines A."/>
            <person name="Zheng H."/>
            <person name="Allen L.Z."/>
            <person name="Kuo A."/>
            <person name="Grigoriev I.V."/>
            <person name="Allen A.E."/>
            <person name="Hazlebeck D."/>
            <person name="Allen E.E."/>
        </authorList>
    </citation>
    <scope>NUCLEOTIDE SEQUENCE</scope>
    <source>
        <strain evidence="3">Hildebrandi</strain>
    </source>
</reference>
<dbReference type="AlphaFoldDB" id="A0A9K3Q4M4"/>
<dbReference type="GO" id="GO:0006508">
    <property type="term" value="P:proteolysis"/>
    <property type="evidence" value="ECO:0007669"/>
    <property type="project" value="UniProtKB-KW"/>
</dbReference>
<evidence type="ECO:0000256" key="1">
    <source>
        <dbReference type="SAM" id="MobiDB-lite"/>
    </source>
</evidence>
<dbReference type="OrthoDB" id="47926at2759"/>
<accession>A0A9K3Q4M4</accession>
<name>A0A9K3Q4M4_9STRA</name>
<dbReference type="InterPro" id="IPR034075">
    <property type="entry name" value="Glr3161-like_dom"/>
</dbReference>
<sequence length="669" mass="72637">MVEIQGLVKKGIVRSHNTKTAGQPETTTSDGGESCKNTSNEIIQKSPFNLLDHNSVSLAYRIRIIQNNILSNSAIRGTDSTAPSLWQSCLVLINLHNLFVVVALLRLIANKAVVANPLMTTTFSLSPPLNKNQTNPLMHAIYDAHIHGSVGVLKGNRFLSDFGASASDLDAALHLLWKGNNLLFVEIASSTEAANIALRHHLEKYGFETTACIKYTCSGYLDITRFPEVEQLPSVLSIMPYTTTTLGSLRGGQFERRMQEEAPMNSSPFGSIKSNAFEALQINKLREVYPQLTGAGMKIGVLSDSYNTRGTAAADVASGDLPSDVVVIKESSVRRTDEGRAMLQLVHDLAPDATLYFHCVEGVGDMVAGIHTLADLGCNVILDDIVDFGQPFFQEGPIAQTASDIAEIRGIPYFSSAGNSGRTSYESAYHGIACGLHGYRSCHDFGGGNIFQRITVSDWTEFILQWDDPFASVCGPTSKGAKTDIDALIFDASTGEMVHVSAFPNIGRDPLDSYAPYSWRGISYNTFFGINVTDPLGIIEPRFRFFSTSAATPNVAAVALLMLQAAPDLPPSRVYSILEETAIDMNVRGFDYDSGYGFINGFAAVRTAMLETGSDIDTYDNEVFKKKRSDSDGDSDSTPPPPVTDSQCFFTVDGSWIDDVLGSSLSNHW</sequence>
<evidence type="ECO:0000313" key="4">
    <source>
        <dbReference type="Proteomes" id="UP000693970"/>
    </source>
</evidence>
<evidence type="ECO:0000313" key="3">
    <source>
        <dbReference type="EMBL" id="KAG7370556.1"/>
    </source>
</evidence>
<comment type="caution">
    <text evidence="3">The sequence shown here is derived from an EMBL/GenBank/DDBJ whole genome shotgun (WGS) entry which is preliminary data.</text>
</comment>
<dbReference type="GO" id="GO:0008236">
    <property type="term" value="F:serine-type peptidase activity"/>
    <property type="evidence" value="ECO:0007669"/>
    <property type="project" value="InterPro"/>
</dbReference>
<evidence type="ECO:0000259" key="2">
    <source>
        <dbReference type="Pfam" id="PF00082"/>
    </source>
</evidence>
<dbReference type="Proteomes" id="UP000693970">
    <property type="component" value="Unassembled WGS sequence"/>
</dbReference>
<feature type="region of interest" description="Disordered" evidence="1">
    <location>
        <begin position="15"/>
        <end position="36"/>
    </location>
</feature>
<keyword evidence="3" id="KW-0645">Protease</keyword>
<gene>
    <name evidence="3" type="ORF">IV203_019126</name>
</gene>
<keyword evidence="4" id="KW-1185">Reference proteome</keyword>
<dbReference type="Pfam" id="PF00082">
    <property type="entry name" value="Peptidase_S8"/>
    <property type="match status" value="1"/>
</dbReference>
<organism evidence="3 4">
    <name type="scientific">Nitzschia inconspicua</name>
    <dbReference type="NCBI Taxonomy" id="303405"/>
    <lineage>
        <taxon>Eukaryota</taxon>
        <taxon>Sar</taxon>
        <taxon>Stramenopiles</taxon>
        <taxon>Ochrophyta</taxon>
        <taxon>Bacillariophyta</taxon>
        <taxon>Bacillariophyceae</taxon>
        <taxon>Bacillariophycidae</taxon>
        <taxon>Bacillariales</taxon>
        <taxon>Bacillariaceae</taxon>
        <taxon>Nitzschia</taxon>
    </lineage>
</organism>
<reference evidence="3" key="2">
    <citation type="submission" date="2021-04" db="EMBL/GenBank/DDBJ databases">
        <authorList>
            <person name="Podell S."/>
        </authorList>
    </citation>
    <scope>NUCLEOTIDE SEQUENCE</scope>
    <source>
        <strain evidence="3">Hildebrandi</strain>
    </source>
</reference>
<feature type="compositionally biased region" description="Polar residues" evidence="1">
    <location>
        <begin position="18"/>
        <end position="36"/>
    </location>
</feature>
<dbReference type="CDD" id="cd05562">
    <property type="entry name" value="Peptidases_S53_like"/>
    <property type="match status" value="1"/>
</dbReference>
<proteinExistence type="predicted"/>